<dbReference type="Pfam" id="PF00067">
    <property type="entry name" value="p450"/>
    <property type="match status" value="2"/>
</dbReference>
<keyword evidence="5 7" id="KW-0408">Iron</keyword>
<dbReference type="GO" id="GO:0020037">
    <property type="term" value="F:heme binding"/>
    <property type="evidence" value="ECO:0007669"/>
    <property type="project" value="InterPro"/>
</dbReference>
<protein>
    <submittedName>
        <fullName evidence="9">Vitamin D 25-hydroxylase</fullName>
    </submittedName>
</protein>
<feature type="transmembrane region" description="Helical" evidence="8">
    <location>
        <begin position="6"/>
        <end position="22"/>
    </location>
</feature>
<organism evidence="9 10">
    <name type="scientific">Trichonephila inaurata madagascariensis</name>
    <dbReference type="NCBI Taxonomy" id="2747483"/>
    <lineage>
        <taxon>Eukaryota</taxon>
        <taxon>Metazoa</taxon>
        <taxon>Ecdysozoa</taxon>
        <taxon>Arthropoda</taxon>
        <taxon>Chelicerata</taxon>
        <taxon>Arachnida</taxon>
        <taxon>Araneae</taxon>
        <taxon>Araneomorphae</taxon>
        <taxon>Entelegynae</taxon>
        <taxon>Araneoidea</taxon>
        <taxon>Nephilidae</taxon>
        <taxon>Trichonephila</taxon>
        <taxon>Trichonephila inaurata</taxon>
    </lineage>
</organism>
<dbReference type="AlphaFoldDB" id="A0A8X6YBS9"/>
<keyword evidence="8" id="KW-1133">Transmembrane helix</keyword>
<dbReference type="Proteomes" id="UP000886998">
    <property type="component" value="Unassembled WGS sequence"/>
</dbReference>
<keyword evidence="3 7" id="KW-0479">Metal-binding</keyword>
<dbReference type="InterPro" id="IPR001128">
    <property type="entry name" value="Cyt_P450"/>
</dbReference>
<dbReference type="OrthoDB" id="6409296at2759"/>
<comment type="caution">
    <text evidence="9">The sequence shown here is derived from an EMBL/GenBank/DDBJ whole genome shotgun (WGS) entry which is preliminary data.</text>
</comment>
<dbReference type="SUPFAM" id="SSF48264">
    <property type="entry name" value="Cytochrome P450"/>
    <property type="match status" value="3"/>
</dbReference>
<dbReference type="GO" id="GO:0004508">
    <property type="term" value="F:steroid 17-alpha-monooxygenase activity"/>
    <property type="evidence" value="ECO:0007669"/>
    <property type="project" value="TreeGrafter"/>
</dbReference>
<keyword evidence="2 7" id="KW-0349">Heme</keyword>
<dbReference type="PANTHER" id="PTHR24289">
    <property type="entry name" value="STEROID 17-ALPHA-HYDROXYLASE/17,20 LYASE"/>
    <property type="match status" value="1"/>
</dbReference>
<dbReference type="EMBL" id="BMAV01017506">
    <property type="protein sequence ID" value="GFY69207.1"/>
    <property type="molecule type" value="Genomic_DNA"/>
</dbReference>
<dbReference type="Gene3D" id="1.10.630.10">
    <property type="entry name" value="Cytochrome P450"/>
    <property type="match status" value="3"/>
</dbReference>
<evidence type="ECO:0000256" key="6">
    <source>
        <dbReference type="ARBA" id="ARBA00023033"/>
    </source>
</evidence>
<proteinExistence type="inferred from homology"/>
<evidence type="ECO:0000256" key="5">
    <source>
        <dbReference type="ARBA" id="ARBA00023004"/>
    </source>
</evidence>
<sequence>MEVITALLIGSLVALMLLWFFSREKRKTLPGPYGLPIVGYIPFMGSQPYVTFQELAKRYGSVFTVQLGSRNVIVLDDFQATKDAFLQDAFMGRPPENPFDLKKATLEEVLEDMVGTFFGAGSETVRLTVDWLALTMAAYPEVQKKVQAEIDNVVGRERMPSWDEHEKLPYTEAVIMELLRWRTIIPINVLRYTLWDTTLNGYFIPKDSIVVANLWSVHHNPKYWGADAETFRPERFLTKDGKQVVKSEYFIPFSIGKRSCPGESYARTEVFLYFTSIFQKFNVSLPEGKEPDFEGQLGIGLAPKPQELCLKLSQEKRKTLPGPYGLPIIGYIPFIGSQPNVIFQELAKHYGSVFT</sequence>
<dbReference type="PRINTS" id="PR00385">
    <property type="entry name" value="P450"/>
</dbReference>
<evidence type="ECO:0000256" key="4">
    <source>
        <dbReference type="ARBA" id="ARBA00023002"/>
    </source>
</evidence>
<dbReference type="PROSITE" id="PS00086">
    <property type="entry name" value="CYTOCHROME_P450"/>
    <property type="match status" value="1"/>
</dbReference>
<keyword evidence="10" id="KW-1185">Reference proteome</keyword>
<keyword evidence="4 7" id="KW-0560">Oxidoreductase</keyword>
<dbReference type="InterPro" id="IPR017972">
    <property type="entry name" value="Cyt_P450_CS"/>
</dbReference>
<dbReference type="InterPro" id="IPR036396">
    <property type="entry name" value="Cyt_P450_sf"/>
</dbReference>
<gene>
    <name evidence="9" type="primary">CYP2R1</name>
    <name evidence="9" type="ORF">TNIN_276041</name>
</gene>
<comment type="similarity">
    <text evidence="1 7">Belongs to the cytochrome P450 family.</text>
</comment>
<name>A0A8X6YBS9_9ARAC</name>
<keyword evidence="8" id="KW-0472">Membrane</keyword>
<keyword evidence="8" id="KW-0812">Transmembrane</keyword>
<evidence type="ECO:0000313" key="10">
    <source>
        <dbReference type="Proteomes" id="UP000886998"/>
    </source>
</evidence>
<dbReference type="PANTHER" id="PTHR24289:SF1">
    <property type="entry name" value="STEROID 17-ALPHA-HYDROXYLASE_17,20 LYASE"/>
    <property type="match status" value="1"/>
</dbReference>
<keyword evidence="6 7" id="KW-0503">Monooxygenase</keyword>
<dbReference type="GO" id="GO:0042448">
    <property type="term" value="P:progesterone metabolic process"/>
    <property type="evidence" value="ECO:0007669"/>
    <property type="project" value="TreeGrafter"/>
</dbReference>
<reference evidence="9" key="1">
    <citation type="submission" date="2020-08" db="EMBL/GenBank/DDBJ databases">
        <title>Multicomponent nature underlies the extraordinary mechanical properties of spider dragline silk.</title>
        <authorList>
            <person name="Kono N."/>
            <person name="Nakamura H."/>
            <person name="Mori M."/>
            <person name="Yoshida Y."/>
            <person name="Ohtoshi R."/>
            <person name="Malay A.D."/>
            <person name="Moran D.A.P."/>
            <person name="Tomita M."/>
            <person name="Numata K."/>
            <person name="Arakawa K."/>
        </authorList>
    </citation>
    <scope>NUCLEOTIDE SEQUENCE</scope>
</reference>
<dbReference type="GO" id="GO:0042446">
    <property type="term" value="P:hormone biosynthetic process"/>
    <property type="evidence" value="ECO:0007669"/>
    <property type="project" value="TreeGrafter"/>
</dbReference>
<accession>A0A8X6YBS9</accession>
<evidence type="ECO:0000256" key="2">
    <source>
        <dbReference type="ARBA" id="ARBA00022617"/>
    </source>
</evidence>
<evidence type="ECO:0000256" key="1">
    <source>
        <dbReference type="ARBA" id="ARBA00010617"/>
    </source>
</evidence>
<evidence type="ECO:0000256" key="7">
    <source>
        <dbReference type="RuleBase" id="RU000461"/>
    </source>
</evidence>
<evidence type="ECO:0000256" key="3">
    <source>
        <dbReference type="ARBA" id="ARBA00022723"/>
    </source>
</evidence>
<dbReference type="GO" id="GO:0005506">
    <property type="term" value="F:iron ion binding"/>
    <property type="evidence" value="ECO:0007669"/>
    <property type="project" value="InterPro"/>
</dbReference>
<evidence type="ECO:0000256" key="8">
    <source>
        <dbReference type="SAM" id="Phobius"/>
    </source>
</evidence>
<evidence type="ECO:0000313" key="9">
    <source>
        <dbReference type="EMBL" id="GFY69207.1"/>
    </source>
</evidence>